<dbReference type="EMBL" id="CDMY01000238">
    <property type="protein sequence ID" value="CEL95772.1"/>
    <property type="molecule type" value="Genomic_DNA"/>
</dbReference>
<dbReference type="SUPFAM" id="SSF117281">
    <property type="entry name" value="Kelch motif"/>
    <property type="match status" value="1"/>
</dbReference>
<keyword evidence="2" id="KW-0677">Repeat</keyword>
<dbReference type="SMART" id="SM00225">
    <property type="entry name" value="BTB"/>
    <property type="match status" value="1"/>
</dbReference>
<proteinExistence type="predicted"/>
<dbReference type="InterPro" id="IPR044515">
    <property type="entry name" value="ABTB1"/>
</dbReference>
<feature type="region of interest" description="Disordered" evidence="4">
    <location>
        <begin position="17"/>
        <end position="44"/>
    </location>
</feature>
<gene>
    <name evidence="6" type="ORF">Vbra_5010</name>
</gene>
<name>A0A0G4EIP9_VITBC</name>
<evidence type="ECO:0000256" key="4">
    <source>
        <dbReference type="SAM" id="MobiDB-lite"/>
    </source>
</evidence>
<dbReference type="CDD" id="cd18186">
    <property type="entry name" value="BTB_POZ_ZBTB_KLHL-like"/>
    <property type="match status" value="1"/>
</dbReference>
<evidence type="ECO:0000256" key="3">
    <source>
        <dbReference type="ARBA" id="ARBA00023043"/>
    </source>
</evidence>
<dbReference type="GO" id="GO:0000151">
    <property type="term" value="C:ubiquitin ligase complex"/>
    <property type="evidence" value="ECO:0007669"/>
    <property type="project" value="TreeGrafter"/>
</dbReference>
<keyword evidence="1" id="KW-0880">Kelch repeat</keyword>
<dbReference type="InterPro" id="IPR011333">
    <property type="entry name" value="SKP1/BTB/POZ_sf"/>
</dbReference>
<feature type="region of interest" description="Disordered" evidence="4">
    <location>
        <begin position="254"/>
        <end position="282"/>
    </location>
</feature>
<evidence type="ECO:0000256" key="2">
    <source>
        <dbReference type="ARBA" id="ARBA00022737"/>
    </source>
</evidence>
<dbReference type="VEuPathDB" id="CryptoDB:Vbra_5010"/>
<organism evidence="6 7">
    <name type="scientific">Vitrella brassicaformis (strain CCMP3155)</name>
    <dbReference type="NCBI Taxonomy" id="1169540"/>
    <lineage>
        <taxon>Eukaryota</taxon>
        <taxon>Sar</taxon>
        <taxon>Alveolata</taxon>
        <taxon>Colpodellida</taxon>
        <taxon>Vitrellaceae</taxon>
        <taxon>Vitrella</taxon>
    </lineage>
</organism>
<dbReference type="PANTHER" id="PTHR46231">
    <property type="entry name" value="ANKYRIN REPEAT AND BTB/POZ DOMAIN-CONTAINING PROTEIN 1"/>
    <property type="match status" value="1"/>
</dbReference>
<protein>
    <recommendedName>
        <fullName evidence="5">BTB domain-containing protein</fullName>
    </recommendedName>
</protein>
<feature type="compositionally biased region" description="Polar residues" evidence="4">
    <location>
        <begin position="266"/>
        <end position="276"/>
    </location>
</feature>
<feature type="compositionally biased region" description="Acidic residues" evidence="4">
    <location>
        <begin position="1332"/>
        <end position="1351"/>
    </location>
</feature>
<dbReference type="InParanoid" id="A0A0G4EIP9"/>
<dbReference type="Gene3D" id="3.30.710.10">
    <property type="entry name" value="Potassium Channel Kv1.1, Chain A"/>
    <property type="match status" value="1"/>
</dbReference>
<dbReference type="PANTHER" id="PTHR46231:SF1">
    <property type="entry name" value="ANKYRIN REPEAT AND BTB_POZ DOMAIN-CONTAINING PROTEIN 1"/>
    <property type="match status" value="1"/>
</dbReference>
<dbReference type="Gene3D" id="2.120.10.80">
    <property type="entry name" value="Kelch-type beta propeller"/>
    <property type="match status" value="1"/>
</dbReference>
<dbReference type="Proteomes" id="UP000041254">
    <property type="component" value="Unassembled WGS sequence"/>
</dbReference>
<feature type="compositionally biased region" description="Basic and acidic residues" evidence="4">
    <location>
        <begin position="1150"/>
        <end position="1166"/>
    </location>
</feature>
<feature type="region of interest" description="Disordered" evidence="4">
    <location>
        <begin position="1324"/>
        <end position="1351"/>
    </location>
</feature>
<dbReference type="OrthoDB" id="45365at2759"/>
<dbReference type="GO" id="GO:0005737">
    <property type="term" value="C:cytoplasm"/>
    <property type="evidence" value="ECO:0007669"/>
    <property type="project" value="TreeGrafter"/>
</dbReference>
<evidence type="ECO:0000259" key="5">
    <source>
        <dbReference type="PROSITE" id="PS50097"/>
    </source>
</evidence>
<feature type="domain" description="BTB" evidence="5">
    <location>
        <begin position="886"/>
        <end position="992"/>
    </location>
</feature>
<keyword evidence="7" id="KW-1185">Reference proteome</keyword>
<dbReference type="InterPro" id="IPR000210">
    <property type="entry name" value="BTB/POZ_dom"/>
</dbReference>
<sequence>MSFLARSFLEDPPLEVRGHAFSASPTDQHTTRTRPSAGPGLTNDQFNVGTITPFLYDERQRGSANKSHTTVAADIEGLFDVKTTMVPVCRRVLRRPEDAPFFGPIPPPDMGDDTPEGSARIIAFLYKMFHPFDERPHPSAILGPYLVRVGAVQWKHRPRWKEEDLAHPIGRLVRSHLVERGIHPPLHLYVPPDSAHNANIALSPYRILTPKDAKPEQINCARSGHLLIKMNNTDALVLGGFTPDALDMTPVSDEAPPAPPAVPTASCNAPTRSQAATGRRKEQVLDPAVLLRVGQFVNRSGFNPRNEPIVFLRPLDVHTSSHSAPEPSLRRSFATGTYFNGSVFAYGGKDASDQLTNSLLVYKPIGMPHWSVQPGPNGQLDRPTDVHEETHGSDELLYQSGLKDGVAGEWAVFDVSESGRVGGSGPGARCEALGCRIGPLWIIYSGRKKGDKVANDMFCINLLTLQWSSVGIEGLIPSPPKLHHVGAYRIGPYVVFGGQSDIDSPPKYNSKDPHPWSCGPAFELAMRGHECVARNVWSYKAVSRVSGQDLFPADDRWVAQQCVQGMTHVVDECFLTLEYRPFSILHPNPPEWSSHSQLYREDTVPTVPVASPLDMDWDADGSTRRVGVRPCVPLLSYSQGSPHLTGALVTFHRGTDPKDFRGVLSSHELPCESLWTSQLFEPPVPFNYPPAFFLLEMQRLFDRGYCADYVLHVDKGDDGVHLHRFLLPSSLATQLDSVCQPSSNSPQPVLLSSLLQGTPIPPAPPSVDRLACLRSVCQYLYTGHFGRMEWWAKLPRLLSTGPADGEGRSDTQFGMLFDMRGDPGEGMMTQECVGEMARLAGCLALEGAGDALKGVVVTGSGCAAGAHDSHGVMRRMWELHRTQKKSDITIKVESCEFECHRAVLSCRSLYFNNMFTLGFSEATGAPDDCPTESPTNGDPSEFRPASELFLQEHDDLASRRGVSGASSVPPSSVTLQSISADVFEHVVAFAYDPLHGPNIPPAMLSQVLELSRFLGMPSLQRLCEQRLIQHINVKTVIQIFHFAIEMRCAFLLYFTLRFLRVFPLPHKVKTSPSLWEHLPDAALHHLSHWFGVDLVMLRDKRRAKDSGEPRDRSPAPPAADGEQTAEAKPADGEKKGDEKKGKGKRKTAKERREEERTARQRAKKERETAYLKDRFRRVTDILWMERDVRVLFQVLTHAYFGYREKGDPGVRYGTEGARIGGLTATDEDEPDPFDEYMDRMATEWDYTYRPDLDAEFRLYYRTLAQESDLRFLHPPSSPKSLSASPVTRSGSDLCVDGRGVSSGLGRQISELIRDMRHKNPFDVLKEEMHDNGDDDDDACESDEECEQDKLT</sequence>
<evidence type="ECO:0000313" key="7">
    <source>
        <dbReference type="Proteomes" id="UP000041254"/>
    </source>
</evidence>
<dbReference type="PROSITE" id="PS50097">
    <property type="entry name" value="BTB"/>
    <property type="match status" value="1"/>
</dbReference>
<feature type="compositionally biased region" description="Basic and acidic residues" evidence="4">
    <location>
        <begin position="1102"/>
        <end position="1113"/>
    </location>
</feature>
<dbReference type="InterPro" id="IPR015915">
    <property type="entry name" value="Kelch-typ_b-propeller"/>
</dbReference>
<keyword evidence="3" id="KW-0040">ANK repeat</keyword>
<accession>A0A0G4EIP9</accession>
<reference evidence="6 7" key="1">
    <citation type="submission" date="2014-11" db="EMBL/GenBank/DDBJ databases">
        <authorList>
            <person name="Zhu J."/>
            <person name="Qi W."/>
            <person name="Song R."/>
        </authorList>
    </citation>
    <scope>NUCLEOTIDE SEQUENCE [LARGE SCALE GENOMIC DNA]</scope>
</reference>
<feature type="compositionally biased region" description="Basic and acidic residues" evidence="4">
    <location>
        <begin position="1128"/>
        <end position="1140"/>
    </location>
</feature>
<evidence type="ECO:0000256" key="1">
    <source>
        <dbReference type="ARBA" id="ARBA00022441"/>
    </source>
</evidence>
<dbReference type="SUPFAM" id="SSF54695">
    <property type="entry name" value="POZ domain"/>
    <property type="match status" value="1"/>
</dbReference>
<dbReference type="Pfam" id="PF00651">
    <property type="entry name" value="BTB"/>
    <property type="match status" value="2"/>
</dbReference>
<evidence type="ECO:0000313" key="6">
    <source>
        <dbReference type="EMBL" id="CEL95772.1"/>
    </source>
</evidence>
<feature type="region of interest" description="Disordered" evidence="4">
    <location>
        <begin position="1102"/>
        <end position="1166"/>
    </location>
</feature>